<dbReference type="GO" id="GO:0005828">
    <property type="term" value="C:kinetochore microtubule"/>
    <property type="evidence" value="ECO:0007669"/>
    <property type="project" value="TreeGrafter"/>
</dbReference>
<dbReference type="PANTHER" id="PTHR45096">
    <property type="entry name" value="PROTEIN NEDD1"/>
    <property type="match status" value="1"/>
</dbReference>
<dbReference type="InterPro" id="IPR015943">
    <property type="entry name" value="WD40/YVTN_repeat-like_dom_sf"/>
</dbReference>
<keyword evidence="2" id="KW-1185">Reference proteome</keyword>
<gene>
    <name evidence="1" type="ORF">KI387_004468</name>
</gene>
<dbReference type="InterPro" id="IPR001680">
    <property type="entry name" value="WD40_rpt"/>
</dbReference>
<dbReference type="AlphaFoldDB" id="A0AA38LIU0"/>
<organism evidence="1 2">
    <name type="scientific">Taxus chinensis</name>
    <name type="common">Chinese yew</name>
    <name type="synonym">Taxus wallichiana var. chinensis</name>
    <dbReference type="NCBI Taxonomy" id="29808"/>
    <lineage>
        <taxon>Eukaryota</taxon>
        <taxon>Viridiplantae</taxon>
        <taxon>Streptophyta</taxon>
        <taxon>Embryophyta</taxon>
        <taxon>Tracheophyta</taxon>
        <taxon>Spermatophyta</taxon>
        <taxon>Pinopsida</taxon>
        <taxon>Pinidae</taxon>
        <taxon>Conifers II</taxon>
        <taxon>Cupressales</taxon>
        <taxon>Taxaceae</taxon>
        <taxon>Taxus</taxon>
    </lineage>
</organism>
<comment type="caution">
    <text evidence="1">The sequence shown here is derived from an EMBL/GenBank/DDBJ whole genome shotgun (WGS) entry which is preliminary data.</text>
</comment>
<dbReference type="GO" id="GO:0060236">
    <property type="term" value="P:regulation of mitotic spindle organization"/>
    <property type="evidence" value="ECO:0007669"/>
    <property type="project" value="TreeGrafter"/>
</dbReference>
<dbReference type="EMBL" id="JAHRHJ020000002">
    <property type="protein sequence ID" value="KAH9324290.1"/>
    <property type="molecule type" value="Genomic_DNA"/>
</dbReference>
<dbReference type="SUPFAM" id="SSF50978">
    <property type="entry name" value="WD40 repeat-like"/>
    <property type="match status" value="1"/>
</dbReference>
<name>A0AA38LIU0_TAXCH</name>
<accession>A0AA38LIU0</accession>
<proteinExistence type="predicted"/>
<protein>
    <submittedName>
        <fullName evidence="1">Uncharacterized protein</fullName>
    </submittedName>
</protein>
<dbReference type="Pfam" id="PF00400">
    <property type="entry name" value="WD40"/>
    <property type="match status" value="1"/>
</dbReference>
<dbReference type="GO" id="GO:0140496">
    <property type="term" value="F:gamma-tubulin complex binding"/>
    <property type="evidence" value="ECO:0007669"/>
    <property type="project" value="InterPro"/>
</dbReference>
<dbReference type="GO" id="GO:0000919">
    <property type="term" value="P:cell plate assembly"/>
    <property type="evidence" value="ECO:0007669"/>
    <property type="project" value="TreeGrafter"/>
</dbReference>
<dbReference type="GO" id="GO:2000694">
    <property type="term" value="P:regulation of phragmoplast microtubule organization"/>
    <property type="evidence" value="ECO:0007669"/>
    <property type="project" value="TreeGrafter"/>
</dbReference>
<dbReference type="InterPro" id="IPR044621">
    <property type="entry name" value="NEDD1"/>
</dbReference>
<feature type="non-terminal residue" evidence="1">
    <location>
        <position position="462"/>
    </location>
</feature>
<dbReference type="GO" id="GO:0032467">
    <property type="term" value="P:positive regulation of cytokinesis"/>
    <property type="evidence" value="ECO:0007669"/>
    <property type="project" value="TreeGrafter"/>
</dbReference>
<dbReference type="InterPro" id="IPR036322">
    <property type="entry name" value="WD40_repeat_dom_sf"/>
</dbReference>
<dbReference type="GO" id="GO:0010968">
    <property type="term" value="P:regulation of microtubule nucleation"/>
    <property type="evidence" value="ECO:0007669"/>
    <property type="project" value="InterPro"/>
</dbReference>
<dbReference type="Proteomes" id="UP000824469">
    <property type="component" value="Unassembled WGS sequence"/>
</dbReference>
<evidence type="ECO:0000313" key="1">
    <source>
        <dbReference type="EMBL" id="KAH9324290.1"/>
    </source>
</evidence>
<reference evidence="1 2" key="1">
    <citation type="journal article" date="2021" name="Nat. Plants">
        <title>The Taxus genome provides insights into paclitaxel biosynthesis.</title>
        <authorList>
            <person name="Xiong X."/>
            <person name="Gou J."/>
            <person name="Liao Q."/>
            <person name="Li Y."/>
            <person name="Zhou Q."/>
            <person name="Bi G."/>
            <person name="Li C."/>
            <person name="Du R."/>
            <person name="Wang X."/>
            <person name="Sun T."/>
            <person name="Guo L."/>
            <person name="Liang H."/>
            <person name="Lu P."/>
            <person name="Wu Y."/>
            <person name="Zhang Z."/>
            <person name="Ro D.K."/>
            <person name="Shang Y."/>
            <person name="Huang S."/>
            <person name="Yan J."/>
        </authorList>
    </citation>
    <scope>NUCLEOTIDE SEQUENCE [LARGE SCALE GENOMIC DNA]</scope>
    <source>
        <strain evidence="1">Ta-2019</strain>
    </source>
</reference>
<evidence type="ECO:0000313" key="2">
    <source>
        <dbReference type="Proteomes" id="UP000824469"/>
    </source>
</evidence>
<dbReference type="SMART" id="SM00320">
    <property type="entry name" value="WD40"/>
    <property type="match status" value="5"/>
</dbReference>
<dbReference type="PANTHER" id="PTHR45096:SF1">
    <property type="entry name" value="PROTEIN NEDD1"/>
    <property type="match status" value="1"/>
</dbReference>
<dbReference type="Gene3D" id="2.130.10.10">
    <property type="entry name" value="YVTN repeat-like/Quinoprotein amine dehydrogenase"/>
    <property type="match status" value="2"/>
</dbReference>
<dbReference type="OMA" id="NESSCTA"/>
<sequence length="462" mass="50520">LVVASAGEDNKISFWRENGQSLGVVPQFGSDVLGNIDESILGICFSRKSSRYLCSGGTGKVVRVWDLQRQRCIKWLKGHTDSITGITYNCKDEYLASISYNGNLLLHNLASATRATELKDPHAQVLRVLDYSRTSRHVFVTSGDEGSVHLWDTTARSPKVSWTKQHSAPTTGVCFCPSNDKMIVSVGFDKKLYSFDPTSKKPVFCIPCEAPFTSLAFKDDGLIIAAGTYSGRVVFYDVRGTLHPYTILRAYGSTEEVTSLCWQRSNPALVDRTNCTDEVALLGDAGEDSILMPDPLPTSVSLPHFSTSITKPTCLSGQIGFASAGNSPISLSGIKGASSGSHLSSGEQTPSGNNLRVSGIMSRLYASHSDFSFKDDMSVFSPLVDVQPISSIPMDSHRDTDKESVVDESYEKLGWTTSPFPACRRSHSIEEIKSEPLLNVEHKSVSKKVFFCFLFAEKVICM</sequence>